<dbReference type="InterPro" id="IPR036574">
    <property type="entry name" value="Scorpion_toxin-like_sf"/>
</dbReference>
<sequence>MKLSCGFLLVLFVLSVMIATFSEVEAGCGSCGGSCRGHGKCINGRCKCYGRRDLKEEYEKYQ</sequence>
<evidence type="ECO:0000256" key="1">
    <source>
        <dbReference type="ARBA" id="ARBA00004613"/>
    </source>
</evidence>
<keyword evidence="2" id="KW-0964">Secreted</keyword>
<proteinExistence type="evidence at transcript level"/>
<reference evidence="4" key="2">
    <citation type="submission" date="2015-01" db="EMBL/GenBank/DDBJ databases">
        <authorList>
            <person name="Oliveira U.C."/>
            <person name="Junqueira-Azevedo I.L.M."/>
        </authorList>
    </citation>
    <scope>NUCLEOTIDE SEQUENCE</scope>
</reference>
<feature type="chain" id="PRO_5002219181" evidence="3">
    <location>
        <begin position="27"/>
        <end position="62"/>
    </location>
</feature>
<dbReference type="GO" id="GO:0005576">
    <property type="term" value="C:extracellular region"/>
    <property type="evidence" value="ECO:0007669"/>
    <property type="project" value="UniProtKB-SubCell"/>
</dbReference>
<dbReference type="AlphaFoldDB" id="A0A0C9RPB8"/>
<keyword evidence="3" id="KW-0732">Signal</keyword>
<dbReference type="EMBL" id="GBXR01000012">
    <property type="protein sequence ID" value="JAG85214.1"/>
    <property type="molecule type" value="mRNA"/>
</dbReference>
<protein>
    <submittedName>
        <fullName evidence="4">TSA: Tityus bahiensis Tbah00667 mRNA sequence</fullName>
    </submittedName>
</protein>
<name>A0A0C9RPB8_TITBA</name>
<dbReference type="SUPFAM" id="SSF57095">
    <property type="entry name" value="Scorpion toxin-like"/>
    <property type="match status" value="1"/>
</dbReference>
<comment type="subcellular location">
    <subcellularLocation>
        <location evidence="1">Secreted</location>
    </subcellularLocation>
</comment>
<evidence type="ECO:0000313" key="4">
    <source>
        <dbReference type="EMBL" id="JAG85214.1"/>
    </source>
</evidence>
<evidence type="ECO:0000256" key="3">
    <source>
        <dbReference type="SAM" id="SignalP"/>
    </source>
</evidence>
<reference evidence="4" key="1">
    <citation type="journal article" date="2015" name="Toxicon">
        <title>The transcriptome recipe for the venom cocktail of Tityus bahiensis scorpion.</title>
        <authorList>
            <person name="de Oliveira U.C."/>
            <person name="Candido D.M."/>
            <person name="Coronado Dorce V.A."/>
            <person name="Junqueira-de-Azevedo Ide L."/>
        </authorList>
    </citation>
    <scope>NUCLEOTIDE SEQUENCE</scope>
</reference>
<organism evidence="4">
    <name type="scientific">Tityus bahiensis</name>
    <name type="common">Brazilian scorpion</name>
    <dbReference type="NCBI Taxonomy" id="50343"/>
    <lineage>
        <taxon>Eukaryota</taxon>
        <taxon>Metazoa</taxon>
        <taxon>Ecdysozoa</taxon>
        <taxon>Arthropoda</taxon>
        <taxon>Chelicerata</taxon>
        <taxon>Arachnida</taxon>
        <taxon>Scorpiones</taxon>
        <taxon>Buthida</taxon>
        <taxon>Buthoidea</taxon>
        <taxon>Buthidae</taxon>
        <taxon>Tityus</taxon>
    </lineage>
</organism>
<feature type="signal peptide" evidence="3">
    <location>
        <begin position="1"/>
        <end position="26"/>
    </location>
</feature>
<accession>A0A0C9RPB8</accession>
<evidence type="ECO:0000256" key="2">
    <source>
        <dbReference type="ARBA" id="ARBA00022525"/>
    </source>
</evidence>